<dbReference type="RefSeq" id="WP_370596372.1">
    <property type="nucleotide sequence ID" value="NZ_JALBUR010000024.1"/>
</dbReference>
<evidence type="ECO:0000256" key="3">
    <source>
        <dbReference type="ARBA" id="ARBA00011738"/>
    </source>
</evidence>
<dbReference type="AlphaFoldDB" id="A0AB35U6K2"/>
<dbReference type="EC" id="2.2.1.7" evidence="10"/>
<evidence type="ECO:0000256" key="2">
    <source>
        <dbReference type="ARBA" id="ARBA00011081"/>
    </source>
</evidence>
<comment type="caution">
    <text evidence="12">The sequence shown here is derived from an EMBL/GenBank/DDBJ whole genome shotgun (WGS) entry which is preliminary data.</text>
</comment>
<keyword evidence="4 10" id="KW-0808">Transferase</keyword>
<evidence type="ECO:0000256" key="10">
    <source>
        <dbReference type="HAMAP-Rule" id="MF_00315"/>
    </source>
</evidence>
<reference evidence="12 13" key="1">
    <citation type="submission" date="2022-03" db="EMBL/GenBank/DDBJ databases">
        <title>Novel taxa within the pig intestine.</title>
        <authorList>
            <person name="Wylensek D."/>
            <person name="Bishof K."/>
            <person name="Afrizal A."/>
            <person name="Clavel T."/>
        </authorList>
    </citation>
    <scope>NUCLEOTIDE SEQUENCE [LARGE SCALE GENOMIC DNA]</scope>
    <source>
        <strain evidence="12 13">CLA-KB-P133</strain>
    </source>
</reference>
<dbReference type="InterPro" id="IPR049557">
    <property type="entry name" value="Transketolase_CS"/>
</dbReference>
<evidence type="ECO:0000256" key="5">
    <source>
        <dbReference type="ARBA" id="ARBA00022723"/>
    </source>
</evidence>
<keyword evidence="5 10" id="KW-0479">Metal-binding</keyword>
<protein>
    <recommendedName>
        <fullName evidence="10">1-deoxy-D-xylulose-5-phosphate synthase</fullName>
        <ecNumber evidence="10">2.2.1.7</ecNumber>
    </recommendedName>
    <alternativeName>
        <fullName evidence="10">1-deoxyxylulose-5-phosphate synthase</fullName>
        <shortName evidence="10">DXP synthase</shortName>
        <shortName evidence="10">DXPS</shortName>
    </alternativeName>
</protein>
<evidence type="ECO:0000256" key="6">
    <source>
        <dbReference type="ARBA" id="ARBA00022842"/>
    </source>
</evidence>
<name>A0AB35U6K2_9FIRM</name>
<dbReference type="InterPro" id="IPR009014">
    <property type="entry name" value="Transketo_C/PFOR_II"/>
</dbReference>
<dbReference type="NCBIfam" id="TIGR00204">
    <property type="entry name" value="dxs"/>
    <property type="match status" value="1"/>
</dbReference>
<feature type="binding site" evidence="10">
    <location>
        <position position="283"/>
    </location>
    <ligand>
        <name>thiamine diphosphate</name>
        <dbReference type="ChEBI" id="CHEBI:58937"/>
    </ligand>
</feature>
<dbReference type="Pfam" id="PF13292">
    <property type="entry name" value="DXP_synthase_N"/>
    <property type="match status" value="1"/>
</dbReference>
<feature type="binding site" evidence="10">
    <location>
        <position position="173"/>
    </location>
    <ligand>
        <name>Mg(2+)</name>
        <dbReference type="ChEBI" id="CHEBI:18420"/>
    </ligand>
</feature>
<keyword evidence="6 10" id="KW-0460">Magnesium</keyword>
<feature type="binding site" evidence="10">
    <location>
        <begin position="113"/>
        <end position="115"/>
    </location>
    <ligand>
        <name>thiamine diphosphate</name>
        <dbReference type="ChEBI" id="CHEBI:58937"/>
    </ligand>
</feature>
<dbReference type="EMBL" id="JALBUR010000024">
    <property type="protein sequence ID" value="MDX8420157.1"/>
    <property type="molecule type" value="Genomic_DNA"/>
</dbReference>
<evidence type="ECO:0000313" key="13">
    <source>
        <dbReference type="Proteomes" id="UP001286174"/>
    </source>
</evidence>
<dbReference type="Gene3D" id="3.40.50.970">
    <property type="match status" value="2"/>
</dbReference>
<organism evidence="12 13">
    <name type="scientific">Grylomicrobium aquisgranensis</name>
    <dbReference type="NCBI Taxonomy" id="2926318"/>
    <lineage>
        <taxon>Bacteria</taxon>
        <taxon>Bacillati</taxon>
        <taxon>Bacillota</taxon>
        <taxon>Erysipelotrichia</taxon>
        <taxon>Erysipelotrichales</taxon>
        <taxon>Erysipelotrichaceae</taxon>
        <taxon>Grylomicrobium</taxon>
    </lineage>
</organism>
<comment type="subunit">
    <text evidence="3 10">Homodimer.</text>
</comment>
<comment type="catalytic activity">
    <reaction evidence="10">
        <text>D-glyceraldehyde 3-phosphate + pyruvate + H(+) = 1-deoxy-D-xylulose 5-phosphate + CO2</text>
        <dbReference type="Rhea" id="RHEA:12605"/>
        <dbReference type="ChEBI" id="CHEBI:15361"/>
        <dbReference type="ChEBI" id="CHEBI:15378"/>
        <dbReference type="ChEBI" id="CHEBI:16526"/>
        <dbReference type="ChEBI" id="CHEBI:57792"/>
        <dbReference type="ChEBI" id="CHEBI:59776"/>
        <dbReference type="EC" id="2.2.1.7"/>
    </reaction>
</comment>
<dbReference type="Proteomes" id="UP001286174">
    <property type="component" value="Unassembled WGS sequence"/>
</dbReference>
<feature type="binding site" evidence="10">
    <location>
        <position position="173"/>
    </location>
    <ligand>
        <name>thiamine diphosphate</name>
        <dbReference type="ChEBI" id="CHEBI:58937"/>
    </ligand>
</feature>
<dbReference type="GO" id="GO:0005829">
    <property type="term" value="C:cytosol"/>
    <property type="evidence" value="ECO:0007669"/>
    <property type="project" value="TreeGrafter"/>
</dbReference>
<dbReference type="InterPro" id="IPR005477">
    <property type="entry name" value="Dxylulose-5-P_synthase"/>
</dbReference>
<dbReference type="Gene3D" id="3.40.50.920">
    <property type="match status" value="1"/>
</dbReference>
<dbReference type="GO" id="GO:0019288">
    <property type="term" value="P:isopentenyl diphosphate biosynthetic process, methylerythritol 4-phosphate pathway"/>
    <property type="evidence" value="ECO:0007669"/>
    <property type="project" value="TreeGrafter"/>
</dbReference>
<dbReference type="SUPFAM" id="SSF52922">
    <property type="entry name" value="TK C-terminal domain-like"/>
    <property type="match status" value="1"/>
</dbReference>
<accession>A0AB35U6K2</accession>
<comment type="cofactor">
    <cofactor evidence="10">
        <name>Mg(2+)</name>
        <dbReference type="ChEBI" id="CHEBI:18420"/>
    </cofactor>
    <text evidence="10">Binds 1 Mg(2+) ion per subunit.</text>
</comment>
<feature type="domain" description="Transketolase-like pyrimidine-binding" evidence="11">
    <location>
        <begin position="316"/>
        <end position="479"/>
    </location>
</feature>
<dbReference type="SUPFAM" id="SSF52518">
    <property type="entry name" value="Thiamin diphosphate-binding fold (THDP-binding)"/>
    <property type="match status" value="1"/>
</dbReference>
<dbReference type="GO" id="GO:0008661">
    <property type="term" value="F:1-deoxy-D-xylulose-5-phosphate synthase activity"/>
    <property type="evidence" value="ECO:0007669"/>
    <property type="project" value="UniProtKB-UniRule"/>
</dbReference>
<dbReference type="CDD" id="cd07033">
    <property type="entry name" value="TPP_PYR_DXS_TK_like"/>
    <property type="match status" value="1"/>
</dbReference>
<keyword evidence="13" id="KW-1185">Reference proteome</keyword>
<dbReference type="NCBIfam" id="NF003933">
    <property type="entry name" value="PRK05444.2-2"/>
    <property type="match status" value="1"/>
</dbReference>
<feature type="binding site" evidence="10">
    <location>
        <position position="367"/>
    </location>
    <ligand>
        <name>thiamine diphosphate</name>
        <dbReference type="ChEBI" id="CHEBI:58937"/>
    </ligand>
</feature>
<dbReference type="GO" id="GO:0030976">
    <property type="term" value="F:thiamine pyrophosphate binding"/>
    <property type="evidence" value="ECO:0007669"/>
    <property type="project" value="UniProtKB-UniRule"/>
</dbReference>
<evidence type="ECO:0000256" key="8">
    <source>
        <dbReference type="ARBA" id="ARBA00023052"/>
    </source>
</evidence>
<dbReference type="PANTHER" id="PTHR43322">
    <property type="entry name" value="1-D-DEOXYXYLULOSE 5-PHOSPHATE SYNTHASE-RELATED"/>
    <property type="match status" value="1"/>
</dbReference>
<comment type="function">
    <text evidence="10">Catalyzes the acyloin condensation reaction between C atoms 2 and 3 of pyruvate and glyceraldehyde 3-phosphate to yield 1-deoxy-D-xylulose-5-phosphate (DXP).</text>
</comment>
<feature type="binding site" evidence="10">
    <location>
        <begin position="145"/>
        <end position="146"/>
    </location>
    <ligand>
        <name>thiamine diphosphate</name>
        <dbReference type="ChEBI" id="CHEBI:58937"/>
    </ligand>
</feature>
<comment type="pathway">
    <text evidence="1 10">Metabolic intermediate biosynthesis; 1-deoxy-D-xylulose 5-phosphate biosynthesis; 1-deoxy-D-xylulose 5-phosphate from D-glyceraldehyde 3-phosphate and pyruvate: step 1/1.</text>
</comment>
<comment type="similarity">
    <text evidence="2 10">Belongs to the transketolase family. DXPS subfamily.</text>
</comment>
<dbReference type="InterPro" id="IPR005475">
    <property type="entry name" value="Transketolase-like_Pyr-bd"/>
</dbReference>
<evidence type="ECO:0000313" key="12">
    <source>
        <dbReference type="EMBL" id="MDX8420157.1"/>
    </source>
</evidence>
<dbReference type="CDD" id="cd02007">
    <property type="entry name" value="TPP_DXS"/>
    <property type="match status" value="1"/>
</dbReference>
<dbReference type="Pfam" id="PF02779">
    <property type="entry name" value="Transket_pyr"/>
    <property type="match status" value="1"/>
</dbReference>
<gene>
    <name evidence="10 12" type="primary">dxs</name>
    <name evidence="12" type="ORF">MOZ60_08630</name>
</gene>
<evidence type="ECO:0000256" key="1">
    <source>
        <dbReference type="ARBA" id="ARBA00004980"/>
    </source>
</evidence>
<evidence type="ECO:0000259" key="11">
    <source>
        <dbReference type="SMART" id="SM00861"/>
    </source>
</evidence>
<comment type="cofactor">
    <cofactor evidence="10">
        <name>thiamine diphosphate</name>
        <dbReference type="ChEBI" id="CHEBI:58937"/>
    </cofactor>
    <text evidence="10">Binds 1 thiamine pyrophosphate per subunit.</text>
</comment>
<dbReference type="GO" id="GO:0009228">
    <property type="term" value="P:thiamine biosynthetic process"/>
    <property type="evidence" value="ECO:0007669"/>
    <property type="project" value="UniProtKB-UniRule"/>
</dbReference>
<dbReference type="HAMAP" id="MF_00315">
    <property type="entry name" value="DXP_synth"/>
    <property type="match status" value="1"/>
</dbReference>
<dbReference type="GO" id="GO:0000287">
    <property type="term" value="F:magnesium ion binding"/>
    <property type="evidence" value="ECO:0007669"/>
    <property type="project" value="UniProtKB-UniRule"/>
</dbReference>
<sequence length="619" mass="68806">MNLYDIKSPADIKDMSIDELNELAAQIRRFLIESISHTGGHLASNLGVVELTIALDYVFNTPCDKVFFDVGHQSYTHKILTGRASQFPTLRQYNGLSGFQKRSESIHDVWEAGHSSTSLSAALGMAVARDLNHDDYAVVPVIGDGSMGSGMAFEALNEIGYEKRKMVIVFNDNNMSISRNVGAMTYNFARLRASDGYNNFKDSLKENLNRNEFGRGIYRSLKNMKNSIKENIVDTGIFGQFNLEYMGPVDGHNIHDLIQVLNVAKKYDGPVVVHVITKKGKGYLPCENDHEGKWHGVGPFNPDTGKPLHDVPAGWVPWGRLFSDTVCDLADSDDRIVAITPAMIQGSFLQRFFARHPDRAFDCGIAEEHAATFAAGLAISGKRPYLAIYSSFLQRAYDQINHDICRMDLPVVIGIDHAGLVGSDGETHHGIYDISILKSLPHLIYAQGKDAPESRALIRLAFGQNHPFAIRYPKGVVKEEKQENVPPIAIGSWTSFSATDHDKAWVLTYGTSVDVIFDKLRVNQIPATVVNCRFFNPMDEDMLQKIADSHLPVLVYETDMKAGGLGESIIAWFVDHDLDVHIEQMGIGDVYVPQGAETRLRHDLGIDLNAFLDRLNKLL</sequence>
<dbReference type="PANTHER" id="PTHR43322:SF5">
    <property type="entry name" value="1-DEOXY-D-XYLULOSE-5-PHOSPHATE SYNTHASE, CHLOROPLASTIC"/>
    <property type="match status" value="1"/>
</dbReference>
<evidence type="ECO:0000256" key="4">
    <source>
        <dbReference type="ARBA" id="ARBA00022679"/>
    </source>
</evidence>
<dbReference type="Pfam" id="PF02780">
    <property type="entry name" value="Transketolase_C"/>
    <property type="match status" value="1"/>
</dbReference>
<dbReference type="PROSITE" id="PS00801">
    <property type="entry name" value="TRANSKETOLASE_1"/>
    <property type="match status" value="1"/>
</dbReference>
<keyword evidence="7 10" id="KW-0784">Thiamine biosynthesis</keyword>
<keyword evidence="9 10" id="KW-0414">Isoprene biosynthesis</keyword>
<feature type="binding site" evidence="10">
    <location>
        <position position="144"/>
    </location>
    <ligand>
        <name>Mg(2+)</name>
        <dbReference type="ChEBI" id="CHEBI:18420"/>
    </ligand>
</feature>
<feature type="binding site" evidence="10">
    <location>
        <position position="72"/>
    </location>
    <ligand>
        <name>thiamine diphosphate</name>
        <dbReference type="ChEBI" id="CHEBI:58937"/>
    </ligand>
</feature>
<dbReference type="InterPro" id="IPR033248">
    <property type="entry name" value="Transketolase_C"/>
</dbReference>
<evidence type="ECO:0000256" key="9">
    <source>
        <dbReference type="ARBA" id="ARBA00023229"/>
    </source>
</evidence>
<dbReference type="InterPro" id="IPR029061">
    <property type="entry name" value="THDP-binding"/>
</dbReference>
<evidence type="ECO:0000256" key="7">
    <source>
        <dbReference type="ARBA" id="ARBA00022977"/>
    </source>
</evidence>
<dbReference type="GO" id="GO:0016114">
    <property type="term" value="P:terpenoid biosynthetic process"/>
    <property type="evidence" value="ECO:0007669"/>
    <property type="project" value="UniProtKB-UniRule"/>
</dbReference>
<proteinExistence type="inferred from homology"/>
<keyword evidence="8 10" id="KW-0786">Thiamine pyrophosphate</keyword>
<dbReference type="SMART" id="SM00861">
    <property type="entry name" value="Transket_pyr"/>
    <property type="match status" value="1"/>
</dbReference>